<organism evidence="3 4">
    <name type="scientific">Amycolatopsis acididurans</name>
    <dbReference type="NCBI Taxonomy" id="2724524"/>
    <lineage>
        <taxon>Bacteria</taxon>
        <taxon>Bacillati</taxon>
        <taxon>Actinomycetota</taxon>
        <taxon>Actinomycetes</taxon>
        <taxon>Pseudonocardiales</taxon>
        <taxon>Pseudonocardiaceae</taxon>
        <taxon>Amycolatopsis</taxon>
    </lineage>
</organism>
<keyword evidence="4" id="KW-1185">Reference proteome</keyword>
<evidence type="ECO:0000313" key="3">
    <source>
        <dbReference type="EMBL" id="NKQ52802.1"/>
    </source>
</evidence>
<reference evidence="3 4" key="1">
    <citation type="submission" date="2020-04" db="EMBL/GenBank/DDBJ databases">
        <title>Novel species.</title>
        <authorList>
            <person name="Teo W.F.A."/>
            <person name="Lipun K."/>
            <person name="Srisuk N."/>
            <person name="Duangmal K."/>
        </authorList>
    </citation>
    <scope>NUCLEOTIDE SEQUENCE [LARGE SCALE GENOMIC DNA]</scope>
    <source>
        <strain evidence="3 4">K13G38</strain>
    </source>
</reference>
<gene>
    <name evidence="3" type="ORF">HFP15_07895</name>
</gene>
<comment type="caution">
    <text evidence="3">The sequence shown here is derived from an EMBL/GenBank/DDBJ whole genome shotgun (WGS) entry which is preliminary data.</text>
</comment>
<dbReference type="SUPFAM" id="SSF101874">
    <property type="entry name" value="YceI-like"/>
    <property type="match status" value="1"/>
</dbReference>
<dbReference type="InterPro" id="IPR036761">
    <property type="entry name" value="TTHA0802/YceI-like_sf"/>
</dbReference>
<evidence type="ECO:0000259" key="2">
    <source>
        <dbReference type="SMART" id="SM00867"/>
    </source>
</evidence>
<feature type="domain" description="Lipid/polyisoprenoid-binding YceI-like" evidence="2">
    <location>
        <begin position="15"/>
        <end position="179"/>
    </location>
</feature>
<dbReference type="SMART" id="SM00867">
    <property type="entry name" value="YceI"/>
    <property type="match status" value="1"/>
</dbReference>
<dbReference type="Gene3D" id="2.40.128.110">
    <property type="entry name" value="Lipid/polyisoprenoid-binding, YceI-like"/>
    <property type="match status" value="1"/>
</dbReference>
<dbReference type="PANTHER" id="PTHR34406">
    <property type="entry name" value="PROTEIN YCEI"/>
    <property type="match status" value="1"/>
</dbReference>
<name>A0ABX1IZ67_9PSEU</name>
<dbReference type="PANTHER" id="PTHR34406:SF1">
    <property type="entry name" value="PROTEIN YCEI"/>
    <property type="match status" value="1"/>
</dbReference>
<dbReference type="EMBL" id="JAAXLS010000003">
    <property type="protein sequence ID" value="NKQ52802.1"/>
    <property type="molecule type" value="Genomic_DNA"/>
</dbReference>
<dbReference type="RefSeq" id="WP_168513016.1">
    <property type="nucleotide sequence ID" value="NZ_JAAXLS010000003.1"/>
</dbReference>
<protein>
    <submittedName>
        <fullName evidence="3">YceI family protein</fullName>
    </submittedName>
</protein>
<evidence type="ECO:0000256" key="1">
    <source>
        <dbReference type="ARBA" id="ARBA00008812"/>
    </source>
</evidence>
<comment type="similarity">
    <text evidence="1">Belongs to the UPF0312 family.</text>
</comment>
<dbReference type="InterPro" id="IPR007372">
    <property type="entry name" value="Lipid/polyisoprenoid-bd_YceI"/>
</dbReference>
<dbReference type="Pfam" id="PF04264">
    <property type="entry name" value="YceI"/>
    <property type="match status" value="1"/>
</dbReference>
<dbReference type="Proteomes" id="UP000715441">
    <property type="component" value="Unassembled WGS sequence"/>
</dbReference>
<proteinExistence type="inferred from homology"/>
<evidence type="ECO:0000313" key="4">
    <source>
        <dbReference type="Proteomes" id="UP000715441"/>
    </source>
</evidence>
<accession>A0ABX1IZ67</accession>
<sequence length="182" mass="19140">MSAPTTEIPGYIAGTWVIDGTHSDVTFTVRHLGVSKVRGRFDQVETTIVTAEKFADSTVTATIHTASIDTNNADRDAHVRGGDFLDVENFPAMTFTSTAVREEDGEYFIDGELTLRGVTKPVTLAAELGGFGNGMAEGSKVLGISASTEISRTDFGVGSGVPGAVVSDKIKIELDIEAGLQA</sequence>